<feature type="transmembrane region" description="Helical" evidence="2">
    <location>
        <begin position="88"/>
        <end position="105"/>
    </location>
</feature>
<dbReference type="Proteomes" id="UP000642284">
    <property type="component" value="Unassembled WGS sequence"/>
</dbReference>
<accession>A0ABR7SGC7</accession>
<evidence type="ECO:0000313" key="3">
    <source>
        <dbReference type="EMBL" id="MBC9713368.1"/>
    </source>
</evidence>
<reference evidence="3 4" key="1">
    <citation type="submission" date="2020-08" db="EMBL/GenBank/DDBJ databases">
        <title>Genemic of Streptomyces polyaspartic.</title>
        <authorList>
            <person name="Liu W."/>
        </authorList>
    </citation>
    <scope>NUCLEOTIDE SEQUENCE [LARGE SCALE GENOMIC DNA]</scope>
    <source>
        <strain evidence="3 4">TRM66268-LWL</strain>
    </source>
</reference>
<sequence>MERTGPITTENPAEKAMSDTLAQVVRDTVRAEIRDELRTELREELRKQTRKQRRTASLYAASGAVALYAGAACALALGLVFAIGLPDWAAALIMGVLLAGAAYALRNAARPHPARPPHQGEMPDQTHAYEGMAPHPPPSPPGGAAQTPEATAAPGVPPVSPPGGPPGTPAPPVEPPREPRLGPADSRYPEGR</sequence>
<feature type="region of interest" description="Disordered" evidence="1">
    <location>
        <begin position="110"/>
        <end position="192"/>
    </location>
</feature>
<evidence type="ECO:0000313" key="4">
    <source>
        <dbReference type="Proteomes" id="UP000642284"/>
    </source>
</evidence>
<comment type="caution">
    <text evidence="3">The sequence shown here is derived from an EMBL/GenBank/DDBJ whole genome shotgun (WGS) entry which is preliminary data.</text>
</comment>
<feature type="compositionally biased region" description="Low complexity" evidence="1">
    <location>
        <begin position="142"/>
        <end position="154"/>
    </location>
</feature>
<dbReference type="RefSeq" id="WP_187813860.1">
    <property type="nucleotide sequence ID" value="NZ_JACTVJ010000006.1"/>
</dbReference>
<dbReference type="EMBL" id="JACTVJ010000006">
    <property type="protein sequence ID" value="MBC9713368.1"/>
    <property type="molecule type" value="Genomic_DNA"/>
</dbReference>
<keyword evidence="2" id="KW-1133">Transmembrane helix</keyword>
<name>A0ABR7SGC7_9ACTN</name>
<gene>
    <name evidence="3" type="ORF">H9Y04_12385</name>
</gene>
<evidence type="ECO:0000256" key="1">
    <source>
        <dbReference type="SAM" id="MobiDB-lite"/>
    </source>
</evidence>
<organism evidence="3 4">
    <name type="scientific">Streptomyces polyasparticus</name>
    <dbReference type="NCBI Taxonomy" id="2767826"/>
    <lineage>
        <taxon>Bacteria</taxon>
        <taxon>Bacillati</taxon>
        <taxon>Actinomycetota</taxon>
        <taxon>Actinomycetes</taxon>
        <taxon>Kitasatosporales</taxon>
        <taxon>Streptomycetaceae</taxon>
        <taxon>Streptomyces</taxon>
    </lineage>
</organism>
<feature type="transmembrane region" description="Helical" evidence="2">
    <location>
        <begin position="56"/>
        <end position="82"/>
    </location>
</feature>
<keyword evidence="2" id="KW-0472">Membrane</keyword>
<evidence type="ECO:0000256" key="2">
    <source>
        <dbReference type="SAM" id="Phobius"/>
    </source>
</evidence>
<proteinExistence type="predicted"/>
<keyword evidence="2" id="KW-0812">Transmembrane</keyword>
<dbReference type="InterPro" id="IPR009937">
    <property type="entry name" value="Phage_holin_3_6"/>
</dbReference>
<feature type="compositionally biased region" description="Pro residues" evidence="1">
    <location>
        <begin position="155"/>
        <end position="174"/>
    </location>
</feature>
<keyword evidence="4" id="KW-1185">Reference proteome</keyword>
<dbReference type="Pfam" id="PF07332">
    <property type="entry name" value="Phage_holin_3_6"/>
    <property type="match status" value="1"/>
</dbReference>
<protein>
    <submittedName>
        <fullName evidence="3">Phage holin family protein</fullName>
    </submittedName>
</protein>